<keyword evidence="5 9" id="KW-0479">Metal-binding</keyword>
<dbReference type="PANTHER" id="PTHR46206">
    <property type="entry name" value="CYTOCHROME P450"/>
    <property type="match status" value="1"/>
</dbReference>
<gene>
    <name evidence="11" type="ORF">B0I35DRAFT_469997</name>
</gene>
<dbReference type="PANTHER" id="PTHR46206:SF2">
    <property type="entry name" value="CYTOCHROME P450 MONOOXYGENASE AUSG-RELATED"/>
    <property type="match status" value="1"/>
</dbReference>
<dbReference type="GO" id="GO:0020037">
    <property type="term" value="F:heme binding"/>
    <property type="evidence" value="ECO:0007669"/>
    <property type="project" value="InterPro"/>
</dbReference>
<dbReference type="OrthoDB" id="1844152at2759"/>
<dbReference type="GO" id="GO:0004497">
    <property type="term" value="F:monooxygenase activity"/>
    <property type="evidence" value="ECO:0007669"/>
    <property type="project" value="UniProtKB-KW"/>
</dbReference>
<accession>A0A8K0WPV6</accession>
<dbReference type="EMBL" id="JAGPNK010000010">
    <property type="protein sequence ID" value="KAH7312587.1"/>
    <property type="molecule type" value="Genomic_DNA"/>
</dbReference>
<dbReference type="Proteomes" id="UP000813444">
    <property type="component" value="Unassembled WGS sequence"/>
</dbReference>
<dbReference type="InterPro" id="IPR036396">
    <property type="entry name" value="Cyt_P450_sf"/>
</dbReference>
<dbReference type="SUPFAM" id="SSF48264">
    <property type="entry name" value="Cytochrome P450"/>
    <property type="match status" value="1"/>
</dbReference>
<comment type="similarity">
    <text evidence="3 10">Belongs to the cytochrome P450 family.</text>
</comment>
<comment type="cofactor">
    <cofactor evidence="1 9">
        <name>heme</name>
        <dbReference type="ChEBI" id="CHEBI:30413"/>
    </cofactor>
</comment>
<evidence type="ECO:0000256" key="4">
    <source>
        <dbReference type="ARBA" id="ARBA00022617"/>
    </source>
</evidence>
<evidence type="ECO:0000313" key="12">
    <source>
        <dbReference type="Proteomes" id="UP000813444"/>
    </source>
</evidence>
<sequence length="551" mass="62770">MVESPCWLVESRYIRVRVLDYHYPKFSARIPTLNFIDTRLNHQVLHKMDTTSWQSALQSALPKPTAGTTILTQGLDTSQVLGLTLCAATVVAYLLKTTNSNRDSKKYPVVNPPQSFDITGNTFREDFQRNGFLYVKKGNRLFPGKPFRLTTNFSKATILPPSWAHNIQNKPNLHFMKAIHQDFHADYPAFKPFAAGSRDDRLLQSVVRTQLTKYLNKITLPLSAETKLALDLTYRAPTEWKEFQLKDTLLNLIARLSSCLHGIIQRVLPSCRKLLDTLNQGREIVRPVIEERRALAKQGKYTPTNTDTINWFKKAAAGRPYNPVIYQMILSIAAIHTSSDLANETLIHLAQRPKLISELRQEMIQVLSTDGWKKSSLFNMKLLNACLKESQRLKRHPYKSNKPIMLSAMMRMATGNVKLPDGTVIHKGKRTFISTAGMSDPTFYNDPDKFDPYRFIRLHEEPSKENMAHLISTSPHHIAFGHGKHACPGRFFAANELKVLLYHIIMKYNIMLPEGYVSTHRKAAIMIQSDPQSHILLRARQPEIDIDSLSG</sequence>
<dbReference type="PRINTS" id="PR00465">
    <property type="entry name" value="EP450IV"/>
</dbReference>
<dbReference type="GO" id="GO:0005506">
    <property type="term" value="F:iron ion binding"/>
    <property type="evidence" value="ECO:0007669"/>
    <property type="project" value="InterPro"/>
</dbReference>
<keyword evidence="7 9" id="KW-0408">Iron</keyword>
<evidence type="ECO:0000256" key="5">
    <source>
        <dbReference type="ARBA" id="ARBA00022723"/>
    </source>
</evidence>
<dbReference type="CDD" id="cd11041">
    <property type="entry name" value="CYP503A1-like"/>
    <property type="match status" value="1"/>
</dbReference>
<protein>
    <submittedName>
        <fullName evidence="11">Cytochrome P450</fullName>
    </submittedName>
</protein>
<evidence type="ECO:0000256" key="1">
    <source>
        <dbReference type="ARBA" id="ARBA00001971"/>
    </source>
</evidence>
<dbReference type="AlphaFoldDB" id="A0A8K0WPV6"/>
<dbReference type="Pfam" id="PF00067">
    <property type="entry name" value="p450"/>
    <property type="match status" value="1"/>
</dbReference>
<keyword evidence="8 10" id="KW-0503">Monooxygenase</keyword>
<evidence type="ECO:0000256" key="10">
    <source>
        <dbReference type="RuleBase" id="RU000461"/>
    </source>
</evidence>
<evidence type="ECO:0000256" key="2">
    <source>
        <dbReference type="ARBA" id="ARBA00004685"/>
    </source>
</evidence>
<evidence type="ECO:0000256" key="8">
    <source>
        <dbReference type="ARBA" id="ARBA00023033"/>
    </source>
</evidence>
<evidence type="ECO:0000256" key="7">
    <source>
        <dbReference type="ARBA" id="ARBA00023004"/>
    </source>
</evidence>
<reference evidence="11" key="1">
    <citation type="journal article" date="2021" name="Nat. Commun.">
        <title>Genetic determinants of endophytism in the Arabidopsis root mycobiome.</title>
        <authorList>
            <person name="Mesny F."/>
            <person name="Miyauchi S."/>
            <person name="Thiergart T."/>
            <person name="Pickel B."/>
            <person name="Atanasova L."/>
            <person name="Karlsson M."/>
            <person name="Huettel B."/>
            <person name="Barry K.W."/>
            <person name="Haridas S."/>
            <person name="Chen C."/>
            <person name="Bauer D."/>
            <person name="Andreopoulos W."/>
            <person name="Pangilinan J."/>
            <person name="LaButti K."/>
            <person name="Riley R."/>
            <person name="Lipzen A."/>
            <person name="Clum A."/>
            <person name="Drula E."/>
            <person name="Henrissat B."/>
            <person name="Kohler A."/>
            <person name="Grigoriev I.V."/>
            <person name="Martin F.M."/>
            <person name="Hacquard S."/>
        </authorList>
    </citation>
    <scope>NUCLEOTIDE SEQUENCE</scope>
    <source>
        <strain evidence="11">MPI-CAGE-CH-0235</strain>
    </source>
</reference>
<dbReference type="Gene3D" id="1.10.630.10">
    <property type="entry name" value="Cytochrome P450"/>
    <property type="match status" value="1"/>
</dbReference>
<comment type="pathway">
    <text evidence="2">Mycotoxin biosynthesis.</text>
</comment>
<feature type="binding site" description="axial binding residue" evidence="9">
    <location>
        <position position="487"/>
    </location>
    <ligand>
        <name>heme</name>
        <dbReference type="ChEBI" id="CHEBI:30413"/>
    </ligand>
    <ligandPart>
        <name>Fe</name>
        <dbReference type="ChEBI" id="CHEBI:18248"/>
    </ligandPart>
</feature>
<keyword evidence="6 10" id="KW-0560">Oxidoreductase</keyword>
<keyword evidence="4 9" id="KW-0349">Heme</keyword>
<organism evidence="11 12">
    <name type="scientific">Stachybotrys elegans</name>
    <dbReference type="NCBI Taxonomy" id="80388"/>
    <lineage>
        <taxon>Eukaryota</taxon>
        <taxon>Fungi</taxon>
        <taxon>Dikarya</taxon>
        <taxon>Ascomycota</taxon>
        <taxon>Pezizomycotina</taxon>
        <taxon>Sordariomycetes</taxon>
        <taxon>Hypocreomycetidae</taxon>
        <taxon>Hypocreales</taxon>
        <taxon>Stachybotryaceae</taxon>
        <taxon>Stachybotrys</taxon>
    </lineage>
</organism>
<dbReference type="PROSITE" id="PS00086">
    <property type="entry name" value="CYTOCHROME_P450"/>
    <property type="match status" value="1"/>
</dbReference>
<dbReference type="InterPro" id="IPR002403">
    <property type="entry name" value="Cyt_P450_E_grp-IV"/>
</dbReference>
<comment type="caution">
    <text evidence="11">The sequence shown here is derived from an EMBL/GenBank/DDBJ whole genome shotgun (WGS) entry which is preliminary data.</text>
</comment>
<dbReference type="GO" id="GO:0016705">
    <property type="term" value="F:oxidoreductase activity, acting on paired donors, with incorporation or reduction of molecular oxygen"/>
    <property type="evidence" value="ECO:0007669"/>
    <property type="project" value="InterPro"/>
</dbReference>
<evidence type="ECO:0000256" key="6">
    <source>
        <dbReference type="ARBA" id="ARBA00023002"/>
    </source>
</evidence>
<evidence type="ECO:0000313" key="11">
    <source>
        <dbReference type="EMBL" id="KAH7312587.1"/>
    </source>
</evidence>
<evidence type="ECO:0000256" key="9">
    <source>
        <dbReference type="PIRSR" id="PIRSR602403-1"/>
    </source>
</evidence>
<name>A0A8K0WPV6_9HYPO</name>
<evidence type="ECO:0000256" key="3">
    <source>
        <dbReference type="ARBA" id="ARBA00010617"/>
    </source>
</evidence>
<dbReference type="InterPro" id="IPR001128">
    <property type="entry name" value="Cyt_P450"/>
</dbReference>
<proteinExistence type="inferred from homology"/>
<dbReference type="InterPro" id="IPR017972">
    <property type="entry name" value="Cyt_P450_CS"/>
</dbReference>
<keyword evidence="12" id="KW-1185">Reference proteome</keyword>